<feature type="domain" description="PH" evidence="3">
    <location>
        <begin position="283"/>
        <end position="403"/>
    </location>
</feature>
<dbReference type="AlphaFoldDB" id="A0A9P4YC44"/>
<dbReference type="Pfam" id="PF15411">
    <property type="entry name" value="PH_10"/>
    <property type="match status" value="1"/>
</dbReference>
<name>A0A9P4YC44_CRYP1</name>
<dbReference type="SUPFAM" id="SSF57850">
    <property type="entry name" value="RING/U-box"/>
    <property type="match status" value="1"/>
</dbReference>
<dbReference type="Pfam" id="PF00092">
    <property type="entry name" value="VWA"/>
    <property type="match status" value="1"/>
</dbReference>
<dbReference type="InterPro" id="IPR001849">
    <property type="entry name" value="PH_domain"/>
</dbReference>
<dbReference type="RefSeq" id="XP_040781118.1">
    <property type="nucleotide sequence ID" value="XM_040920006.1"/>
</dbReference>
<accession>A0A9P4YC44</accession>
<feature type="domain" description="RING-type" evidence="4">
    <location>
        <begin position="19"/>
        <end position="65"/>
    </location>
</feature>
<dbReference type="Gene3D" id="2.30.29.30">
    <property type="entry name" value="Pleckstrin-homology domain (PH domain)/Phosphotyrosine-binding domain (PTB)"/>
    <property type="match status" value="1"/>
</dbReference>
<feature type="region of interest" description="Disordered" evidence="2">
    <location>
        <begin position="90"/>
        <end position="159"/>
    </location>
</feature>
<keyword evidence="1" id="KW-0862">Zinc</keyword>
<organism evidence="6 7">
    <name type="scientific">Cryphonectria parasitica (strain ATCC 38755 / EP155)</name>
    <dbReference type="NCBI Taxonomy" id="660469"/>
    <lineage>
        <taxon>Eukaryota</taxon>
        <taxon>Fungi</taxon>
        <taxon>Dikarya</taxon>
        <taxon>Ascomycota</taxon>
        <taxon>Pezizomycotina</taxon>
        <taxon>Sordariomycetes</taxon>
        <taxon>Sordariomycetidae</taxon>
        <taxon>Diaporthales</taxon>
        <taxon>Cryphonectriaceae</taxon>
        <taxon>Cryphonectria-Endothia species complex</taxon>
        <taxon>Cryphonectria</taxon>
    </lineage>
</organism>
<reference evidence="6" key="1">
    <citation type="journal article" date="2020" name="Phytopathology">
        <title>Genome sequence of the chestnut blight fungus Cryphonectria parasitica EP155: A fundamental resource for an archetypical invasive plant pathogen.</title>
        <authorList>
            <person name="Crouch J.A."/>
            <person name="Dawe A."/>
            <person name="Aerts A."/>
            <person name="Barry K."/>
            <person name="Churchill A.C.L."/>
            <person name="Grimwood J."/>
            <person name="Hillman B."/>
            <person name="Milgroom M.G."/>
            <person name="Pangilinan J."/>
            <person name="Smith M."/>
            <person name="Salamov A."/>
            <person name="Schmutz J."/>
            <person name="Yadav J."/>
            <person name="Grigoriev I.V."/>
            <person name="Nuss D."/>
        </authorList>
    </citation>
    <scope>NUCLEOTIDE SEQUENCE</scope>
    <source>
        <strain evidence="6">EP155</strain>
    </source>
</reference>
<dbReference type="InterPro" id="IPR011993">
    <property type="entry name" value="PH-like_dom_sf"/>
</dbReference>
<feature type="region of interest" description="Disordered" evidence="2">
    <location>
        <begin position="846"/>
        <end position="923"/>
    </location>
</feature>
<feature type="domain" description="VWFA" evidence="5">
    <location>
        <begin position="474"/>
        <end position="647"/>
    </location>
</feature>
<dbReference type="InterPro" id="IPR001841">
    <property type="entry name" value="Znf_RING"/>
</dbReference>
<evidence type="ECO:0000313" key="7">
    <source>
        <dbReference type="Proteomes" id="UP000803844"/>
    </source>
</evidence>
<evidence type="ECO:0000313" key="6">
    <source>
        <dbReference type="EMBL" id="KAF3770157.1"/>
    </source>
</evidence>
<feature type="compositionally biased region" description="Pro residues" evidence="2">
    <location>
        <begin position="854"/>
        <end position="863"/>
    </location>
</feature>
<dbReference type="InterPro" id="IPR013083">
    <property type="entry name" value="Znf_RING/FYVE/PHD"/>
</dbReference>
<keyword evidence="7" id="KW-1185">Reference proteome</keyword>
<dbReference type="Gene3D" id="3.30.40.10">
    <property type="entry name" value="Zinc/RING finger domain, C3HC4 (zinc finger)"/>
    <property type="match status" value="1"/>
</dbReference>
<keyword evidence="1" id="KW-0863">Zinc-finger</keyword>
<dbReference type="InterPro" id="IPR051266">
    <property type="entry name" value="CLCR"/>
</dbReference>
<feature type="compositionally biased region" description="Basic and acidic residues" evidence="2">
    <location>
        <begin position="116"/>
        <end position="136"/>
    </location>
</feature>
<dbReference type="FunFam" id="3.40.50.410:FF:000014">
    <property type="entry name" value="von Willebrand and RING finger domain protein"/>
    <property type="match status" value="1"/>
</dbReference>
<dbReference type="CDD" id="cd01466">
    <property type="entry name" value="vWA_C3HC4_type"/>
    <property type="match status" value="1"/>
</dbReference>
<proteinExistence type="predicted"/>
<dbReference type="PROSITE" id="PS50003">
    <property type="entry name" value="PH_DOMAIN"/>
    <property type="match status" value="1"/>
</dbReference>
<feature type="region of interest" description="Disordered" evidence="2">
    <location>
        <begin position="409"/>
        <end position="449"/>
    </location>
</feature>
<dbReference type="EMBL" id="MU032344">
    <property type="protein sequence ID" value="KAF3770157.1"/>
    <property type="molecule type" value="Genomic_DNA"/>
</dbReference>
<dbReference type="Proteomes" id="UP000803844">
    <property type="component" value="Unassembled WGS sequence"/>
</dbReference>
<protein>
    <submittedName>
        <fullName evidence="6">Uncharacterized protein</fullName>
    </submittedName>
</protein>
<dbReference type="PROSITE" id="PS50089">
    <property type="entry name" value="ZF_RING_2"/>
    <property type="match status" value="1"/>
</dbReference>
<dbReference type="Gene3D" id="3.40.50.410">
    <property type="entry name" value="von Willebrand factor, type A domain"/>
    <property type="match status" value="1"/>
</dbReference>
<dbReference type="InterPro" id="IPR002035">
    <property type="entry name" value="VWF_A"/>
</dbReference>
<dbReference type="SUPFAM" id="SSF53300">
    <property type="entry name" value="vWA-like"/>
    <property type="match status" value="1"/>
</dbReference>
<dbReference type="PANTHER" id="PTHR10579">
    <property type="entry name" value="CALCIUM-ACTIVATED CHLORIDE CHANNEL REGULATOR"/>
    <property type="match status" value="1"/>
</dbReference>
<evidence type="ECO:0000256" key="1">
    <source>
        <dbReference type="PROSITE-ProRule" id="PRU00175"/>
    </source>
</evidence>
<sequence>MNADRSRTRRERTFVGSECAVCEEPLEHTLRGERILQFSCSHVSHEACFYEFIREFESQYCPTCNAPLHLDTSRGGNVLDIAAAAAAAAWDEHAGRPPSRGSASRNAPPQAASHGSVRDQASDRFLGRNGHTRNDSDATGVTGVASSGGYPETTQSGPARRHEYDLQAMEASLASPKAVARNPIPAPTVTVRSEFPTINRSRQQQTLTCLITVEVPDNKWRPDPDDLQSAPPLPQQRIEDQFPQRPPSPARSAPRFYPYEAPEVLEEMTETLRSRVDNWHGLDFSRFGKLRLYGTLRVGKDKVSWQELECFLFAEMLICVKEKKSSNQSSQWDDGTPRKTTRCTLKGSILIKKHLNEVTETGHMDENILTLSLSVAELPQFHLRFENRNQLKLWQQALLDLNAVETPPVRSPDYDRGEFSGEDEEEWRRDSTKPQRVSSVASSWGGARSATTAPTEYTNFARSPLMPSVHVPIDVVVVVPISSSMQGVKINLVRDALRFMVYTLGERDRMGLVTFGSGGGGVPIVGMTTKAWPGWSNVLSSIKPVGQKSHRADVVEGANVAMDLLMQRKYNNPVATIMLISDASTSDADSVDFVVSRAEAAKITIHSFGLGMTHKPDTMIELSTRTKASYTYVKDWMMLRECLAGCLGSMQTLSHQNVKLKLKLPEGSPAKFHKISGALQITKRATGRDAEASLGDLRFGDKRDILVQLVILPDTSTQEQLPQDAWETVVAGLEALGGPVEQEDQRAVSVEEVPLIQADLTWGDILRDGAAMHLPRPSLLAITMLPASSNKKSWNGSPPIPPHPHIVQRRMELLTSDMLTRALTLVSRGQHDRAHTLLNETRSILKGLGKGGLPPVPAMPPKSNPSTPLNVQNESSPTAALTPDRKHTPSPTAAGPANSGNSAVPNGFQPSAIPRSRSNDAIGLGGMGPAAGIDVTTVSALDAELDSALEWINHPAVFGRDSRKAVLQAIGVISSQRAFTFRTPIEGLWAARVGGVKKLTEKSREWRDEGGGAEGITEEA</sequence>
<keyword evidence="1" id="KW-0479">Metal-binding</keyword>
<dbReference type="OrthoDB" id="299997at2759"/>
<gene>
    <name evidence="6" type="ORF">M406DRAFT_325617</name>
</gene>
<evidence type="ECO:0000259" key="5">
    <source>
        <dbReference type="PROSITE" id="PS50234"/>
    </source>
</evidence>
<dbReference type="InterPro" id="IPR036465">
    <property type="entry name" value="vWFA_dom_sf"/>
</dbReference>
<evidence type="ECO:0000256" key="2">
    <source>
        <dbReference type="SAM" id="MobiDB-lite"/>
    </source>
</evidence>
<evidence type="ECO:0000259" key="3">
    <source>
        <dbReference type="PROSITE" id="PS50003"/>
    </source>
</evidence>
<comment type="caution">
    <text evidence="6">The sequence shown here is derived from an EMBL/GenBank/DDBJ whole genome shotgun (WGS) entry which is preliminary data.</text>
</comment>
<feature type="compositionally biased region" description="Polar residues" evidence="2">
    <location>
        <begin position="864"/>
        <end position="879"/>
    </location>
</feature>
<evidence type="ECO:0000259" key="4">
    <source>
        <dbReference type="PROSITE" id="PS50089"/>
    </source>
</evidence>
<dbReference type="SUPFAM" id="SSF50729">
    <property type="entry name" value="PH domain-like"/>
    <property type="match status" value="1"/>
</dbReference>
<dbReference type="GeneID" id="63837135"/>
<dbReference type="GO" id="GO:0008270">
    <property type="term" value="F:zinc ion binding"/>
    <property type="evidence" value="ECO:0007669"/>
    <property type="project" value="UniProtKB-KW"/>
</dbReference>
<feature type="region of interest" description="Disordered" evidence="2">
    <location>
        <begin position="217"/>
        <end position="255"/>
    </location>
</feature>
<dbReference type="PROSITE" id="PS50234">
    <property type="entry name" value="VWFA"/>
    <property type="match status" value="1"/>
</dbReference>
<dbReference type="PANTHER" id="PTHR10579:SF43">
    <property type="entry name" value="ZINC FINGER (C3HC4-TYPE RING FINGER) FAMILY PROTEIN"/>
    <property type="match status" value="1"/>
</dbReference>